<feature type="non-terminal residue" evidence="2">
    <location>
        <position position="1"/>
    </location>
</feature>
<evidence type="ECO:0000313" key="2">
    <source>
        <dbReference type="EMBL" id="TFK38642.1"/>
    </source>
</evidence>
<dbReference type="Pfam" id="PF18721">
    <property type="entry name" value="CxC6"/>
    <property type="match status" value="1"/>
</dbReference>
<dbReference type="AlphaFoldDB" id="A0A5C3M0H0"/>
<gene>
    <name evidence="2" type="ORF">BDQ12DRAFT_605068</name>
</gene>
<protein>
    <recommendedName>
        <fullName evidence="1">CxC6 like cysteine cluster associated with KDZ domain-containing protein</fullName>
    </recommendedName>
</protein>
<dbReference type="InterPro" id="IPR040898">
    <property type="entry name" value="CxC6"/>
</dbReference>
<name>A0A5C3M0H0_9AGAR</name>
<accession>A0A5C3M0H0</accession>
<evidence type="ECO:0000313" key="3">
    <source>
        <dbReference type="Proteomes" id="UP000308652"/>
    </source>
</evidence>
<dbReference type="EMBL" id="ML213602">
    <property type="protein sequence ID" value="TFK38642.1"/>
    <property type="molecule type" value="Genomic_DNA"/>
</dbReference>
<sequence>IEDGASNDKLIREAFSVLDNNGVIKSADGHSCLECTQKYKSNPDAILTHNPTSVVGVDENEDNSNQEINAIDSMDMDIDNDYAPVKMVVLDGIVMGPTHCAFDNCFQELYNSCGGSFCEYHEANYESAC</sequence>
<dbReference type="Proteomes" id="UP000308652">
    <property type="component" value="Unassembled WGS sequence"/>
</dbReference>
<reference evidence="2 3" key="1">
    <citation type="journal article" date="2019" name="Nat. Ecol. Evol.">
        <title>Megaphylogeny resolves global patterns of mushroom evolution.</title>
        <authorList>
            <person name="Varga T."/>
            <person name="Krizsan K."/>
            <person name="Foldi C."/>
            <person name="Dima B."/>
            <person name="Sanchez-Garcia M."/>
            <person name="Sanchez-Ramirez S."/>
            <person name="Szollosi G.J."/>
            <person name="Szarkandi J.G."/>
            <person name="Papp V."/>
            <person name="Albert L."/>
            <person name="Andreopoulos W."/>
            <person name="Angelini C."/>
            <person name="Antonin V."/>
            <person name="Barry K.W."/>
            <person name="Bougher N.L."/>
            <person name="Buchanan P."/>
            <person name="Buyck B."/>
            <person name="Bense V."/>
            <person name="Catcheside P."/>
            <person name="Chovatia M."/>
            <person name="Cooper J."/>
            <person name="Damon W."/>
            <person name="Desjardin D."/>
            <person name="Finy P."/>
            <person name="Geml J."/>
            <person name="Haridas S."/>
            <person name="Hughes K."/>
            <person name="Justo A."/>
            <person name="Karasinski D."/>
            <person name="Kautmanova I."/>
            <person name="Kiss B."/>
            <person name="Kocsube S."/>
            <person name="Kotiranta H."/>
            <person name="LaButti K.M."/>
            <person name="Lechner B.E."/>
            <person name="Liimatainen K."/>
            <person name="Lipzen A."/>
            <person name="Lukacs Z."/>
            <person name="Mihaltcheva S."/>
            <person name="Morgado L.N."/>
            <person name="Niskanen T."/>
            <person name="Noordeloos M.E."/>
            <person name="Ohm R.A."/>
            <person name="Ortiz-Santana B."/>
            <person name="Ovrebo C."/>
            <person name="Racz N."/>
            <person name="Riley R."/>
            <person name="Savchenko A."/>
            <person name="Shiryaev A."/>
            <person name="Soop K."/>
            <person name="Spirin V."/>
            <person name="Szebenyi C."/>
            <person name="Tomsovsky M."/>
            <person name="Tulloss R.E."/>
            <person name="Uehling J."/>
            <person name="Grigoriev I.V."/>
            <person name="Vagvolgyi C."/>
            <person name="Papp T."/>
            <person name="Martin F.M."/>
            <person name="Miettinen O."/>
            <person name="Hibbett D.S."/>
            <person name="Nagy L.G."/>
        </authorList>
    </citation>
    <scope>NUCLEOTIDE SEQUENCE [LARGE SCALE GENOMIC DNA]</scope>
    <source>
        <strain evidence="2 3">CBS 166.37</strain>
    </source>
</reference>
<feature type="domain" description="CxC6 like cysteine cluster associated with KDZ" evidence="1">
    <location>
        <begin position="89"/>
        <end position="129"/>
    </location>
</feature>
<proteinExistence type="predicted"/>
<evidence type="ECO:0000259" key="1">
    <source>
        <dbReference type="Pfam" id="PF18721"/>
    </source>
</evidence>
<dbReference type="STRING" id="68775.A0A5C3M0H0"/>
<keyword evidence="3" id="KW-1185">Reference proteome</keyword>
<dbReference type="OrthoDB" id="2527272at2759"/>
<organism evidence="2 3">
    <name type="scientific">Crucibulum laeve</name>
    <dbReference type="NCBI Taxonomy" id="68775"/>
    <lineage>
        <taxon>Eukaryota</taxon>
        <taxon>Fungi</taxon>
        <taxon>Dikarya</taxon>
        <taxon>Basidiomycota</taxon>
        <taxon>Agaricomycotina</taxon>
        <taxon>Agaricomycetes</taxon>
        <taxon>Agaricomycetidae</taxon>
        <taxon>Agaricales</taxon>
        <taxon>Agaricineae</taxon>
        <taxon>Nidulariaceae</taxon>
        <taxon>Crucibulum</taxon>
    </lineage>
</organism>